<dbReference type="InterPro" id="IPR027417">
    <property type="entry name" value="P-loop_NTPase"/>
</dbReference>
<dbReference type="EMBL" id="JABWDY010003040">
    <property type="protein sequence ID" value="KAF5206205.1"/>
    <property type="molecule type" value="Genomic_DNA"/>
</dbReference>
<dbReference type="GO" id="GO:0005737">
    <property type="term" value="C:cytoplasm"/>
    <property type="evidence" value="ECO:0007669"/>
    <property type="project" value="TreeGrafter"/>
</dbReference>
<dbReference type="OrthoDB" id="6513042at2759"/>
<dbReference type="PANTHER" id="PTHR14950">
    <property type="entry name" value="DICER-RELATED"/>
    <property type="match status" value="1"/>
</dbReference>
<dbReference type="PROSITE" id="PS51194">
    <property type="entry name" value="HELICASE_CTER"/>
    <property type="match status" value="1"/>
</dbReference>
<dbReference type="Gene3D" id="3.40.50.300">
    <property type="entry name" value="P-loop containing nucleotide triphosphate hydrolases"/>
    <property type="match status" value="1"/>
</dbReference>
<reference evidence="5 6" key="1">
    <citation type="submission" date="2020-06" db="EMBL/GenBank/DDBJ databases">
        <title>Transcriptomic and genomic resources for Thalictrum thalictroides and T. hernandezii: Facilitating candidate gene discovery in an emerging model plant lineage.</title>
        <authorList>
            <person name="Arias T."/>
            <person name="Riano-Pachon D.M."/>
            <person name="Di Stilio V.S."/>
        </authorList>
    </citation>
    <scope>NUCLEOTIDE SEQUENCE [LARGE SCALE GENOMIC DNA]</scope>
    <source>
        <strain evidence="6">cv. WT478/WT964</strain>
        <tissue evidence="5">Leaves</tissue>
    </source>
</reference>
<dbReference type="InterPro" id="IPR038248">
    <property type="entry name" value="Dicer_dimer_sf"/>
</dbReference>
<dbReference type="Gene3D" id="3.30.160.380">
    <property type="entry name" value="Dicer dimerisation domain"/>
    <property type="match status" value="1"/>
</dbReference>
<dbReference type="AlphaFoldDB" id="A0A7J6XBJ1"/>
<dbReference type="Pfam" id="PF03368">
    <property type="entry name" value="Dicer_dimer"/>
    <property type="match status" value="1"/>
</dbReference>
<evidence type="ECO:0000313" key="5">
    <source>
        <dbReference type="EMBL" id="KAF5206205.1"/>
    </source>
</evidence>
<dbReference type="GO" id="GO:0004525">
    <property type="term" value="F:ribonuclease III activity"/>
    <property type="evidence" value="ECO:0007669"/>
    <property type="project" value="TreeGrafter"/>
</dbReference>
<evidence type="ECO:0000313" key="6">
    <source>
        <dbReference type="Proteomes" id="UP000554482"/>
    </source>
</evidence>
<evidence type="ECO:0000256" key="2">
    <source>
        <dbReference type="PROSITE-ProRule" id="PRU00657"/>
    </source>
</evidence>
<dbReference type="InterPro" id="IPR005034">
    <property type="entry name" value="Dicer_dimerisation"/>
</dbReference>
<gene>
    <name evidence="5" type="ORF">FRX31_004208</name>
</gene>
<organism evidence="5 6">
    <name type="scientific">Thalictrum thalictroides</name>
    <name type="common">Rue-anemone</name>
    <name type="synonym">Anemone thalictroides</name>
    <dbReference type="NCBI Taxonomy" id="46969"/>
    <lineage>
        <taxon>Eukaryota</taxon>
        <taxon>Viridiplantae</taxon>
        <taxon>Streptophyta</taxon>
        <taxon>Embryophyta</taxon>
        <taxon>Tracheophyta</taxon>
        <taxon>Spermatophyta</taxon>
        <taxon>Magnoliopsida</taxon>
        <taxon>Ranunculales</taxon>
        <taxon>Ranunculaceae</taxon>
        <taxon>Thalictroideae</taxon>
        <taxon>Thalictrum</taxon>
    </lineage>
</organism>
<evidence type="ECO:0000259" key="3">
    <source>
        <dbReference type="PROSITE" id="PS51194"/>
    </source>
</evidence>
<dbReference type="Pfam" id="PF00271">
    <property type="entry name" value="Helicase_C"/>
    <property type="match status" value="1"/>
</dbReference>
<dbReference type="GO" id="GO:0030422">
    <property type="term" value="P:siRNA processing"/>
    <property type="evidence" value="ECO:0007669"/>
    <property type="project" value="TreeGrafter"/>
</dbReference>
<dbReference type="SMART" id="SM00490">
    <property type="entry name" value="HELICc"/>
    <property type="match status" value="1"/>
</dbReference>
<keyword evidence="6" id="KW-1185">Reference proteome</keyword>
<dbReference type="FunFam" id="3.30.160.380:FF:000001">
    <property type="entry name" value="Endoribonuclease dicer-like 1"/>
    <property type="match status" value="1"/>
</dbReference>
<comment type="caution">
    <text evidence="5">The sequence shown here is derived from an EMBL/GenBank/DDBJ whole genome shotgun (WGS) entry which is preliminary data.</text>
</comment>
<dbReference type="PROSITE" id="PS51327">
    <property type="entry name" value="DICER_DSRBF"/>
    <property type="match status" value="1"/>
</dbReference>
<protein>
    <submittedName>
        <fullName evidence="5">Endoribonuclease dicer-like protein</fullName>
    </submittedName>
</protein>
<dbReference type="Proteomes" id="UP000554482">
    <property type="component" value="Unassembled WGS sequence"/>
</dbReference>
<evidence type="ECO:0000259" key="4">
    <source>
        <dbReference type="PROSITE" id="PS51327"/>
    </source>
</evidence>
<dbReference type="PANTHER" id="PTHR14950:SF46">
    <property type="entry name" value="ENDORIBONUCLEASE DICER HOMOLOG 3"/>
    <property type="match status" value="1"/>
</dbReference>
<dbReference type="GO" id="GO:0005634">
    <property type="term" value="C:nucleus"/>
    <property type="evidence" value="ECO:0007669"/>
    <property type="project" value="TreeGrafter"/>
</dbReference>
<keyword evidence="2" id="KW-0694">RNA-binding</keyword>
<feature type="domain" description="Helicase C-terminal" evidence="3">
    <location>
        <begin position="2"/>
        <end position="152"/>
    </location>
</feature>
<sequence>MNDARSLQFCIVTRFMCTYYALTTSCVSSAEDCEDQISTLESLLASQACTVEDKTELEKTLDSFRRGEVNLLFTTDVAEEGIDIANCSYVIRFYMPKTVCSYVQARGRARQKGSQYIIMIESENMEQARLLEDIKRTDSSVSLIHRYCDKLPGDMYFTPKPKFHFTSSGGMFQCEMTLPPSAPVQRIVSPKVINMHLAKQLLCLEACRKLHESGALDDHLLPIVEEPLADGGLKTNKDYFLGAGRNQLSVNFSC</sequence>
<dbReference type="GO" id="GO:0003723">
    <property type="term" value="F:RNA binding"/>
    <property type="evidence" value="ECO:0007669"/>
    <property type="project" value="UniProtKB-UniRule"/>
</dbReference>
<name>A0A7J6XBJ1_THATH</name>
<feature type="domain" description="Dicer dsRNA-binding fold" evidence="4">
    <location>
        <begin position="140"/>
        <end position="230"/>
    </location>
</feature>
<accession>A0A7J6XBJ1</accession>
<dbReference type="PROSITE" id="PS51257">
    <property type="entry name" value="PROKAR_LIPOPROTEIN"/>
    <property type="match status" value="1"/>
</dbReference>
<keyword evidence="1" id="KW-0378">Hydrolase</keyword>
<dbReference type="InterPro" id="IPR001650">
    <property type="entry name" value="Helicase_C-like"/>
</dbReference>
<evidence type="ECO:0000256" key="1">
    <source>
        <dbReference type="ARBA" id="ARBA00022801"/>
    </source>
</evidence>
<dbReference type="SUPFAM" id="SSF52540">
    <property type="entry name" value="P-loop containing nucleoside triphosphate hydrolases"/>
    <property type="match status" value="1"/>
</dbReference>
<proteinExistence type="predicted"/>